<gene>
    <name evidence="1" type="ORF">FBUS_04626</name>
</gene>
<sequence length="143" mass="16201">MQTEYLTCLPPWLPDHIQKNSVEAIEAVSYRLYRRLSSVPQDGRFLATASGNFDFESMDENFSEPMDDAELALLRTSFADIQGTCIENDAIASDQEKPASLLPSTSWPFAKHDSVVRRGLECLRRSPNVGLLIIFQFNQFQLL</sequence>
<dbReference type="EMBL" id="LUCM01009232">
    <property type="protein sequence ID" value="KAA0187293.1"/>
    <property type="molecule type" value="Genomic_DNA"/>
</dbReference>
<keyword evidence="2" id="KW-1185">Reference proteome</keyword>
<evidence type="ECO:0000313" key="1">
    <source>
        <dbReference type="EMBL" id="KAA0187293.1"/>
    </source>
</evidence>
<dbReference type="Proteomes" id="UP000728185">
    <property type="component" value="Unassembled WGS sequence"/>
</dbReference>
<proteinExistence type="predicted"/>
<reference evidence="1" key="1">
    <citation type="submission" date="2019-05" db="EMBL/GenBank/DDBJ databases">
        <title>Annotation for the trematode Fasciolopsis buski.</title>
        <authorList>
            <person name="Choi Y.-J."/>
        </authorList>
    </citation>
    <scope>NUCLEOTIDE SEQUENCE</scope>
    <source>
        <strain evidence="1">HT</strain>
        <tissue evidence="1">Whole worm</tissue>
    </source>
</reference>
<dbReference type="AlphaFoldDB" id="A0A8E0RTE6"/>
<protein>
    <submittedName>
        <fullName evidence="1">Uncharacterized protein</fullName>
    </submittedName>
</protein>
<organism evidence="1 2">
    <name type="scientific">Fasciolopsis buskii</name>
    <dbReference type="NCBI Taxonomy" id="27845"/>
    <lineage>
        <taxon>Eukaryota</taxon>
        <taxon>Metazoa</taxon>
        <taxon>Spiralia</taxon>
        <taxon>Lophotrochozoa</taxon>
        <taxon>Platyhelminthes</taxon>
        <taxon>Trematoda</taxon>
        <taxon>Digenea</taxon>
        <taxon>Plagiorchiida</taxon>
        <taxon>Echinostomata</taxon>
        <taxon>Echinostomatoidea</taxon>
        <taxon>Fasciolidae</taxon>
        <taxon>Fasciolopsis</taxon>
    </lineage>
</organism>
<name>A0A8E0RTE6_9TREM</name>
<comment type="caution">
    <text evidence="1">The sequence shown here is derived from an EMBL/GenBank/DDBJ whole genome shotgun (WGS) entry which is preliminary data.</text>
</comment>
<dbReference type="OrthoDB" id="6275242at2759"/>
<evidence type="ECO:0000313" key="2">
    <source>
        <dbReference type="Proteomes" id="UP000728185"/>
    </source>
</evidence>
<accession>A0A8E0RTE6</accession>